<proteinExistence type="predicted"/>
<evidence type="ECO:0000313" key="2">
    <source>
        <dbReference type="Proteomes" id="UP001283361"/>
    </source>
</evidence>
<protein>
    <submittedName>
        <fullName evidence="1">Uncharacterized protein</fullName>
    </submittedName>
</protein>
<evidence type="ECO:0000313" key="1">
    <source>
        <dbReference type="EMBL" id="KAK3746817.1"/>
    </source>
</evidence>
<reference evidence="1" key="1">
    <citation type="journal article" date="2023" name="G3 (Bethesda)">
        <title>A reference genome for the long-term kleptoplast-retaining sea slug Elysia crispata morphotype clarki.</title>
        <authorList>
            <person name="Eastman K.E."/>
            <person name="Pendleton A.L."/>
            <person name="Shaikh M.A."/>
            <person name="Suttiyut T."/>
            <person name="Ogas R."/>
            <person name="Tomko P."/>
            <person name="Gavelis G."/>
            <person name="Widhalm J.R."/>
            <person name="Wisecaver J.H."/>
        </authorList>
    </citation>
    <scope>NUCLEOTIDE SEQUENCE</scope>
    <source>
        <strain evidence="1">ECLA1</strain>
    </source>
</reference>
<accession>A0AAE1CZY0</accession>
<comment type="caution">
    <text evidence="1">The sequence shown here is derived from an EMBL/GenBank/DDBJ whole genome shotgun (WGS) entry which is preliminary data.</text>
</comment>
<organism evidence="1 2">
    <name type="scientific">Elysia crispata</name>
    <name type="common">lettuce slug</name>
    <dbReference type="NCBI Taxonomy" id="231223"/>
    <lineage>
        <taxon>Eukaryota</taxon>
        <taxon>Metazoa</taxon>
        <taxon>Spiralia</taxon>
        <taxon>Lophotrochozoa</taxon>
        <taxon>Mollusca</taxon>
        <taxon>Gastropoda</taxon>
        <taxon>Heterobranchia</taxon>
        <taxon>Euthyneura</taxon>
        <taxon>Panpulmonata</taxon>
        <taxon>Sacoglossa</taxon>
        <taxon>Placobranchoidea</taxon>
        <taxon>Plakobranchidae</taxon>
        <taxon>Elysia</taxon>
    </lineage>
</organism>
<sequence>MILRVRRIHPTIFTPIKNDNSSCALVRECHGRLPVLLDLVPLTIPVDTGCRLGLASTRDHKPPSTWVKL</sequence>
<gene>
    <name evidence="1" type="ORF">RRG08_031345</name>
</gene>
<keyword evidence="2" id="KW-1185">Reference proteome</keyword>
<name>A0AAE1CZY0_9GAST</name>
<dbReference type="EMBL" id="JAWDGP010006115">
    <property type="protein sequence ID" value="KAK3746817.1"/>
    <property type="molecule type" value="Genomic_DNA"/>
</dbReference>
<dbReference type="Proteomes" id="UP001283361">
    <property type="component" value="Unassembled WGS sequence"/>
</dbReference>
<dbReference type="AlphaFoldDB" id="A0AAE1CZY0"/>